<evidence type="ECO:0000313" key="12">
    <source>
        <dbReference type="Proteomes" id="UP000593594"/>
    </source>
</evidence>
<name>A0A7S8C5Y5_9HYPH</name>
<dbReference type="GO" id="GO:0046872">
    <property type="term" value="F:metal ion binding"/>
    <property type="evidence" value="ECO:0007669"/>
    <property type="project" value="UniProtKB-KW"/>
</dbReference>
<dbReference type="SUPFAM" id="SSF56655">
    <property type="entry name" value="Carbohydrate phosphatase"/>
    <property type="match status" value="1"/>
</dbReference>
<keyword evidence="7 10" id="KW-0378">Hydrolase</keyword>
<evidence type="ECO:0000313" key="11">
    <source>
        <dbReference type="EMBL" id="QPC43926.1"/>
    </source>
</evidence>
<sequence length="273" mass="29763">MARSALLNVMVQAARKATRNIRRDFGEVENLQVSMKGPADFVSAADRRVEQALHQELERVRPGYGFLMEESGAIKGADQSHRWIVDPIDGTTNFIHGIPHFAVSIALERHGELVAGVIYNPIMDELFVAERGGGAFLNDRRLRVTQRRELSDAVVCCGIPHRGRGDHALFRHELARVQAKATGIRRSGSAALDLAYVAAGRYDAYWERGLKPWDIAAGIVLVREAGGTVSDIDSGRDMLQTGNIMATNDALHGELGRELKAAQTASSARQAAG</sequence>
<dbReference type="AlphaFoldDB" id="A0A7S8C5Y5"/>
<keyword evidence="12" id="KW-1185">Reference proteome</keyword>
<feature type="binding site" evidence="9">
    <location>
        <position position="86"/>
    </location>
    <ligand>
        <name>Mg(2+)</name>
        <dbReference type="ChEBI" id="CHEBI:18420"/>
        <label>1</label>
        <note>catalytic</note>
    </ligand>
</feature>
<organism evidence="11 12">
    <name type="scientific">Kaustia mangrovi</name>
    <dbReference type="NCBI Taxonomy" id="2593653"/>
    <lineage>
        <taxon>Bacteria</taxon>
        <taxon>Pseudomonadati</taxon>
        <taxon>Pseudomonadota</taxon>
        <taxon>Alphaproteobacteria</taxon>
        <taxon>Hyphomicrobiales</taxon>
        <taxon>Parvibaculaceae</taxon>
        <taxon>Kaustia</taxon>
    </lineage>
</organism>
<dbReference type="PROSITE" id="PS00629">
    <property type="entry name" value="IMP_1"/>
    <property type="match status" value="1"/>
</dbReference>
<evidence type="ECO:0000256" key="10">
    <source>
        <dbReference type="RuleBase" id="RU364068"/>
    </source>
</evidence>
<dbReference type="InterPro" id="IPR033942">
    <property type="entry name" value="IMPase"/>
</dbReference>
<dbReference type="InterPro" id="IPR020583">
    <property type="entry name" value="Inositol_monoP_metal-BS"/>
</dbReference>
<evidence type="ECO:0000256" key="9">
    <source>
        <dbReference type="PIRSR" id="PIRSR600760-2"/>
    </source>
</evidence>
<dbReference type="FunFam" id="3.30.540.10:FF:000003">
    <property type="entry name" value="Inositol-1-monophosphatase"/>
    <property type="match status" value="1"/>
</dbReference>
<feature type="binding site" evidence="9">
    <location>
        <position position="88"/>
    </location>
    <ligand>
        <name>Mg(2+)</name>
        <dbReference type="ChEBI" id="CHEBI:18420"/>
        <label>1</label>
        <note>catalytic</note>
    </ligand>
</feature>
<evidence type="ECO:0000256" key="3">
    <source>
        <dbReference type="ARBA" id="ARBA00009759"/>
    </source>
</evidence>
<accession>A0A7S8C5Y5</accession>
<dbReference type="KEGG" id="kmn:HW532_15250"/>
<dbReference type="PANTHER" id="PTHR20854">
    <property type="entry name" value="INOSITOL MONOPHOSPHATASE"/>
    <property type="match status" value="1"/>
</dbReference>
<evidence type="ECO:0000256" key="1">
    <source>
        <dbReference type="ARBA" id="ARBA00001033"/>
    </source>
</evidence>
<evidence type="ECO:0000256" key="5">
    <source>
        <dbReference type="ARBA" id="ARBA00019784"/>
    </source>
</evidence>
<evidence type="ECO:0000256" key="2">
    <source>
        <dbReference type="ARBA" id="ARBA00001946"/>
    </source>
</evidence>
<dbReference type="PANTHER" id="PTHR20854:SF4">
    <property type="entry name" value="INOSITOL-1-MONOPHOSPHATASE-RELATED"/>
    <property type="match status" value="1"/>
</dbReference>
<dbReference type="GO" id="GO:0006020">
    <property type="term" value="P:inositol metabolic process"/>
    <property type="evidence" value="ECO:0007669"/>
    <property type="project" value="TreeGrafter"/>
</dbReference>
<dbReference type="GO" id="GO:0046854">
    <property type="term" value="P:phosphatidylinositol phosphate biosynthetic process"/>
    <property type="evidence" value="ECO:0007669"/>
    <property type="project" value="InterPro"/>
</dbReference>
<keyword evidence="6 9" id="KW-0479">Metal-binding</keyword>
<dbReference type="RefSeq" id="WP_213161288.1">
    <property type="nucleotide sequence ID" value="NZ_CP058214.1"/>
</dbReference>
<evidence type="ECO:0000256" key="4">
    <source>
        <dbReference type="ARBA" id="ARBA00013106"/>
    </source>
</evidence>
<dbReference type="InterPro" id="IPR020550">
    <property type="entry name" value="Inositol_monophosphatase_CS"/>
</dbReference>
<dbReference type="CDD" id="cd01639">
    <property type="entry name" value="IMPase"/>
    <property type="match status" value="1"/>
</dbReference>
<dbReference type="Gene3D" id="3.40.190.80">
    <property type="match status" value="1"/>
</dbReference>
<comment type="catalytic activity">
    <reaction evidence="1 10">
        <text>a myo-inositol phosphate + H2O = myo-inositol + phosphate</text>
        <dbReference type="Rhea" id="RHEA:24056"/>
        <dbReference type="ChEBI" id="CHEBI:15377"/>
        <dbReference type="ChEBI" id="CHEBI:17268"/>
        <dbReference type="ChEBI" id="CHEBI:43474"/>
        <dbReference type="ChEBI" id="CHEBI:84139"/>
        <dbReference type="EC" id="3.1.3.25"/>
    </reaction>
</comment>
<reference evidence="11 12" key="1">
    <citation type="submission" date="2020-06" db="EMBL/GenBank/DDBJ databases">
        <title>Genome sequence of 2 isolates from Red Sea Mangroves.</title>
        <authorList>
            <person name="Sefrji F."/>
            <person name="Michoud G."/>
            <person name="Merlino G."/>
            <person name="Daffonchio D."/>
        </authorList>
    </citation>
    <scope>NUCLEOTIDE SEQUENCE [LARGE SCALE GENOMIC DNA]</scope>
    <source>
        <strain evidence="11 12">R1DC25</strain>
    </source>
</reference>
<evidence type="ECO:0000256" key="8">
    <source>
        <dbReference type="ARBA" id="ARBA00022842"/>
    </source>
</evidence>
<dbReference type="PRINTS" id="PR01959">
    <property type="entry name" value="SBIMPHPHTASE"/>
</dbReference>
<dbReference type="PRINTS" id="PR00377">
    <property type="entry name" value="IMPHPHTASES"/>
</dbReference>
<keyword evidence="8 9" id="KW-0460">Magnesium</keyword>
<comment type="similarity">
    <text evidence="3 10">Belongs to the inositol monophosphatase superfamily.</text>
</comment>
<protein>
    <recommendedName>
        <fullName evidence="5 10">Inositol-1-monophosphatase</fullName>
        <ecNumber evidence="4 10">3.1.3.25</ecNumber>
    </recommendedName>
</protein>
<dbReference type="Gene3D" id="3.30.540.10">
    <property type="entry name" value="Fructose-1,6-Bisphosphatase, subunit A, domain 1"/>
    <property type="match status" value="1"/>
</dbReference>
<dbReference type="Pfam" id="PF00459">
    <property type="entry name" value="Inositol_P"/>
    <property type="match status" value="1"/>
</dbReference>
<dbReference type="EMBL" id="CP058214">
    <property type="protein sequence ID" value="QPC43926.1"/>
    <property type="molecule type" value="Genomic_DNA"/>
</dbReference>
<proteinExistence type="inferred from homology"/>
<dbReference type="EC" id="3.1.3.25" evidence="4 10"/>
<dbReference type="GO" id="GO:0008934">
    <property type="term" value="F:inositol monophosphate 1-phosphatase activity"/>
    <property type="evidence" value="ECO:0007669"/>
    <property type="project" value="InterPro"/>
</dbReference>
<feature type="binding site" evidence="9">
    <location>
        <position position="89"/>
    </location>
    <ligand>
        <name>Mg(2+)</name>
        <dbReference type="ChEBI" id="CHEBI:18420"/>
        <label>1</label>
        <note>catalytic</note>
    </ligand>
</feature>
<evidence type="ECO:0000256" key="7">
    <source>
        <dbReference type="ARBA" id="ARBA00022801"/>
    </source>
</evidence>
<evidence type="ECO:0000256" key="6">
    <source>
        <dbReference type="ARBA" id="ARBA00022723"/>
    </source>
</evidence>
<dbReference type="PROSITE" id="PS00630">
    <property type="entry name" value="IMP_2"/>
    <property type="match status" value="1"/>
</dbReference>
<feature type="binding site" evidence="9">
    <location>
        <position position="214"/>
    </location>
    <ligand>
        <name>Mg(2+)</name>
        <dbReference type="ChEBI" id="CHEBI:18420"/>
        <label>1</label>
        <note>catalytic</note>
    </ligand>
</feature>
<dbReference type="InterPro" id="IPR000760">
    <property type="entry name" value="Inositol_monophosphatase-like"/>
</dbReference>
<comment type="cofactor">
    <cofactor evidence="2 9 10">
        <name>Mg(2+)</name>
        <dbReference type="ChEBI" id="CHEBI:18420"/>
    </cofactor>
</comment>
<dbReference type="Proteomes" id="UP000593594">
    <property type="component" value="Chromosome"/>
</dbReference>
<dbReference type="InterPro" id="IPR022337">
    <property type="entry name" value="Inositol_monophosphatase_SuhB"/>
</dbReference>
<feature type="binding site" evidence="9">
    <location>
        <position position="69"/>
    </location>
    <ligand>
        <name>Mg(2+)</name>
        <dbReference type="ChEBI" id="CHEBI:18420"/>
        <label>1</label>
        <note>catalytic</note>
    </ligand>
</feature>
<gene>
    <name evidence="11" type="ORF">HW532_15250</name>
</gene>
<dbReference type="GO" id="GO:0007165">
    <property type="term" value="P:signal transduction"/>
    <property type="evidence" value="ECO:0007669"/>
    <property type="project" value="TreeGrafter"/>
</dbReference>